<accession>A0AAX4HGW9</accession>
<organism evidence="1 2">
    <name type="scientific">Australozyma saopauloensis</name>
    <dbReference type="NCBI Taxonomy" id="291208"/>
    <lineage>
        <taxon>Eukaryota</taxon>
        <taxon>Fungi</taxon>
        <taxon>Dikarya</taxon>
        <taxon>Ascomycota</taxon>
        <taxon>Saccharomycotina</taxon>
        <taxon>Pichiomycetes</taxon>
        <taxon>Metschnikowiaceae</taxon>
        <taxon>Australozyma</taxon>
    </lineage>
</organism>
<dbReference type="GeneID" id="88176201"/>
<dbReference type="PANTHER" id="PTHR10644">
    <property type="entry name" value="DNA REPAIR/RNA PROCESSING CPSF FAMILY"/>
    <property type="match status" value="1"/>
</dbReference>
<reference evidence="1 2" key="1">
    <citation type="submission" date="2023-10" db="EMBL/GenBank/DDBJ databases">
        <title>Draft Genome Sequence of Candida saopaulonensis from a very Premature Infant with Sepsis.</title>
        <authorList>
            <person name="Ning Y."/>
            <person name="Dai R."/>
            <person name="Xiao M."/>
            <person name="Xu Y."/>
            <person name="Yan Q."/>
            <person name="Zhang L."/>
        </authorList>
    </citation>
    <scope>NUCLEOTIDE SEQUENCE [LARGE SCALE GENOMIC DNA]</scope>
    <source>
        <strain evidence="1 2">19XY460</strain>
    </source>
</reference>
<dbReference type="EMBL" id="CP138900">
    <property type="protein sequence ID" value="WPK27744.1"/>
    <property type="molecule type" value="Genomic_DNA"/>
</dbReference>
<evidence type="ECO:0008006" key="3">
    <source>
        <dbReference type="Google" id="ProtNLM"/>
    </source>
</evidence>
<gene>
    <name evidence="1" type="ORF">PUMCH_005143</name>
</gene>
<name>A0AAX4HGW9_9ASCO</name>
<evidence type="ECO:0000313" key="1">
    <source>
        <dbReference type="EMBL" id="WPK27744.1"/>
    </source>
</evidence>
<evidence type="ECO:0000313" key="2">
    <source>
        <dbReference type="Proteomes" id="UP001338582"/>
    </source>
</evidence>
<dbReference type="Proteomes" id="UP001338582">
    <property type="component" value="Chromosome 7"/>
</dbReference>
<dbReference type="Gene3D" id="2.130.10.10">
    <property type="entry name" value="YVTN repeat-like/Quinoprotein amine dehydrogenase"/>
    <property type="match status" value="1"/>
</dbReference>
<sequence length="1232" mass="137301">MVFLKEFAPRKAERRPPQTYLKKTVLRSSVVVKFLPDFLVCTNKPLKGLASTSVNDEADQTLHSRDQDSYFSSDLGDDDVMMLGLDAENETDPLVFQVPAAEFQAVDIVVRLTSLVIDGVEFGLNSAVSDVVLLQGARGTDPSEDSLLVSLKSGFLLLIRIWKVSRTFLGAGYASDALQLPAPILYVYKPFVVQWWRLNDQRPLEMTGTALYSHDSGLAVVSVSPQSLFRIYTPENTDLGIAFKPHFNVPVDGVILHSCFAKPYETLDAISQILFLTLTLTDEKRLVLTLHSWFVADLLFQNIQKSSLPLMNLFTWPIMVIPLAVNSSFLLVCPDEFVIITAHNIWSADYSFHKFAYDGSFPTAYYRPPKDEDDDSRGDEFFLASDSGVIYLIGVASNESLEIRPFLRINEAISEFTLKSLQPRSGFVLEYSCDGGASKRLYFPHELLSLISSLLAAEKIPYSEGVLLYDYKGWTPIVDFALVDSPQHPIMSQQKLALTGSGKRTRLTLFQLGYCIHKDTRCYSALRKNKTIFSFNLGERLFLVCSLSAGSSLIEYSPTEMEDDAGAADALTEIESNHFESQMPTLCCGVVEEKDIMYQFVASGVLFSDFDSSRFESFGVKRLICAKVVGDLAALIFETDSMLSLKLFKMEVSGLEEEPTTLFFQPITDTSIEQNFSSFEVSRLGDTLLLFLGFFDGSVGIVQTNFQTGANTSTSFIVTETLESKILDVDCCVPSSFAYVPHLHTLFVGTINGSVLSFTLSNDLRVNFKRIHELGTDSVYLHSSVNDPNFLLASSTTLFLYNFYASEDPQLASFNDRVDRNIVMFAELPLTQAPYLPFAFLRDDGVIIGSIFTHITTLVKQVMIGVAAKKFVFFDVAGTFIILCKAKDPSGRLCFVDQKTFKSLQCDHTSSAPESEESSLVFADDEHPLCMHVWNIRRQDRTSKKLIVGCESENGGTLKVIDVRRKHLQDHTVAIEITELYSLQHNRPVTSICQIGSAIYFSSENTVYSTEYSMESKKFGDLGKVADMPSPVISISAQHGKLQVNTLRDSVFLFDKSSGSSALNVVYNDPVPRSLVNHFQLDSRMVLGDKLRSSMLVVDTNLSSRMANYCYQLLFIPRVFLASADASYDCGVENTMLILCVGVSGDFVMFSLVGNEDASFKDLSNRLEQKYHLRPGAPVQDFMDRLNRPFVGKLTGKGLHSLNRPFFDYSDNQGKVIDLDIDEIAVLGILKA</sequence>
<dbReference type="KEGG" id="asau:88176201"/>
<protein>
    <recommendedName>
        <fullName evidence="3">Cleavage/polyadenylation specificity factor A subunit N-terminal domain-containing protein</fullName>
    </recommendedName>
</protein>
<dbReference type="AlphaFoldDB" id="A0AAX4HGW9"/>
<proteinExistence type="predicted"/>
<dbReference type="RefSeq" id="XP_062880120.1">
    <property type="nucleotide sequence ID" value="XM_063024050.1"/>
</dbReference>
<dbReference type="InterPro" id="IPR050358">
    <property type="entry name" value="RSE1/DDB1/CFT1"/>
</dbReference>
<keyword evidence="2" id="KW-1185">Reference proteome</keyword>
<dbReference type="InterPro" id="IPR015943">
    <property type="entry name" value="WD40/YVTN_repeat-like_dom_sf"/>
</dbReference>